<dbReference type="RefSeq" id="WP_013685939.1">
    <property type="nucleotide sequence ID" value="NC_015321.1"/>
</dbReference>
<dbReference type="InterPro" id="IPR035986">
    <property type="entry name" value="PKD_dom_sf"/>
</dbReference>
<evidence type="ECO:0000313" key="2">
    <source>
        <dbReference type="Proteomes" id="UP000007463"/>
    </source>
</evidence>
<dbReference type="AlphaFoldDB" id="F2IB81"/>
<gene>
    <name evidence="1" type="ordered locus">Fluta_1172</name>
</gene>
<dbReference type="eggNOG" id="COG3291">
    <property type="taxonomic scope" value="Bacteria"/>
</dbReference>
<name>F2IB81_FLUTR</name>
<organism evidence="1 2">
    <name type="scientific">Fluviicola taffensis (strain DSM 16823 / NCIMB 13979 / RW262)</name>
    <dbReference type="NCBI Taxonomy" id="755732"/>
    <lineage>
        <taxon>Bacteria</taxon>
        <taxon>Pseudomonadati</taxon>
        <taxon>Bacteroidota</taxon>
        <taxon>Flavobacteriia</taxon>
        <taxon>Flavobacteriales</taxon>
        <taxon>Crocinitomicaceae</taxon>
        <taxon>Fluviicola</taxon>
    </lineage>
</organism>
<keyword evidence="2" id="KW-1185">Reference proteome</keyword>
<dbReference type="STRING" id="755732.Fluta_1172"/>
<protein>
    <recommendedName>
        <fullName evidence="3">PKD domain containing protein</fullName>
    </recommendedName>
</protein>
<dbReference type="SUPFAM" id="SSF49299">
    <property type="entry name" value="PKD domain"/>
    <property type="match status" value="1"/>
</dbReference>
<dbReference type="HOGENOM" id="CLU_420204_0_0_10"/>
<dbReference type="InterPro" id="IPR013783">
    <property type="entry name" value="Ig-like_fold"/>
</dbReference>
<dbReference type="EMBL" id="CP002542">
    <property type="protein sequence ID" value="AEA43167.1"/>
    <property type="molecule type" value="Genomic_DNA"/>
</dbReference>
<reference evidence="2" key="2">
    <citation type="submission" date="2011-02" db="EMBL/GenBank/DDBJ databases">
        <title>The complete genome of Fluviicola taffensis DSM 16823.</title>
        <authorList>
            <consortium name="US DOE Joint Genome Institute (JGI-PGF)"/>
            <person name="Lucas S."/>
            <person name="Copeland A."/>
            <person name="Lapidus A."/>
            <person name="Bruce D."/>
            <person name="Goodwin L."/>
            <person name="Pitluck S."/>
            <person name="Kyrpides N."/>
            <person name="Mavromatis K."/>
            <person name="Ivanova N."/>
            <person name="Mikhailova N."/>
            <person name="Pagani I."/>
            <person name="Chertkov O."/>
            <person name="Detter J.C."/>
            <person name="Han C."/>
            <person name="Tapia R."/>
            <person name="Land M."/>
            <person name="Hauser L."/>
            <person name="Markowitz V."/>
            <person name="Cheng J.-F."/>
            <person name="Hugenholtz P."/>
            <person name="Woyke T."/>
            <person name="Wu D."/>
            <person name="Tindall B."/>
            <person name="Pomrenke H.G."/>
            <person name="Brambilla E."/>
            <person name="Klenk H.-P."/>
            <person name="Eisen J.A."/>
        </authorList>
    </citation>
    <scope>NUCLEOTIDE SEQUENCE [LARGE SCALE GENOMIC DNA]</scope>
    <source>
        <strain evidence="2">DSM 16823 / RW262 / RW262</strain>
    </source>
</reference>
<evidence type="ECO:0008006" key="3">
    <source>
        <dbReference type="Google" id="ProtNLM"/>
    </source>
</evidence>
<proteinExistence type="predicted"/>
<dbReference type="Gene3D" id="2.60.40.10">
    <property type="entry name" value="Immunoglobulins"/>
    <property type="match status" value="1"/>
</dbReference>
<dbReference type="OrthoDB" id="9765926at2"/>
<dbReference type="KEGG" id="fte:Fluta_1172"/>
<sequence length="652" mass="71454" precursor="true">MIDLLRYIKDGFRVCSISFCMLLSLSLYSQQNQVISNVIRGSVVGLGWGTGGTSGGFSDRIYFDCSTCMDIGNVYLIGLEYIFFDTTNLEAFEANAVEINGESAWFTTETRISPKLGPNFHGSYPESFAVHIIPFDFQCNGTDFIEFYIPPKDWKSGMINYYLVIECLDASSDPVAYSLVLNTADTDLNMEIPSGQSLELSPYSHTDGVGFSIVGGIMNFMNGDASSVAFNSNYLGKIAGEDLSSFGYYASGVRGHFRYSNGVLEGLDDDTPDLVMDSTDALANVQTMMNGNSFYFSCIHELPPSISGHFTNPVLAGILTYTPVCDTFTVSVPKDTTICYGTQLPLHVEGGVVYEWYPATGLSCSDCPNPVFSADSSMFYTVKIYNNDSCFVSRPLHVTVFPEIDPGNSVITPSVCGTNTGSVVFSAASNFGYTYTLIGGETNYHGQFQNLSAGNHSFYIVDSHGCQSPDTVIFVLEVNPTVADFELSPATGVAPLVIDITNTSQAFTQFEWFLNGSSTGGQPHVVFDSSGVYEIELIVWQNDPSCADTAFHSVLVYDSLIVDLPNIFTPNGDGINDFFEITINQAVKVEIVILNRWGNTVFSYSGSLKVGENPLWYPDNSFSEGVYFYTIYFDSKTESKLVEKQGFVQLVW</sequence>
<dbReference type="Pfam" id="PF13585">
    <property type="entry name" value="CHU_C"/>
    <property type="match status" value="1"/>
</dbReference>
<reference evidence="1 2" key="1">
    <citation type="journal article" date="2011" name="Stand. Genomic Sci.">
        <title>Complete genome sequence of the gliding freshwater bacterium Fluviicola taffensis type strain (RW262).</title>
        <authorList>
            <person name="Woyke T."/>
            <person name="Chertkov O."/>
            <person name="Lapidus A."/>
            <person name="Nolan M."/>
            <person name="Lucas S."/>
            <person name="Del Rio T.G."/>
            <person name="Tice H."/>
            <person name="Cheng J.F."/>
            <person name="Tapia R."/>
            <person name="Han C."/>
            <person name="Goodwin L."/>
            <person name="Pitluck S."/>
            <person name="Liolios K."/>
            <person name="Pagani I."/>
            <person name="Ivanova N."/>
            <person name="Huntemann M."/>
            <person name="Mavromatis K."/>
            <person name="Mikhailova N."/>
            <person name="Pati A."/>
            <person name="Chen A."/>
            <person name="Palaniappan K."/>
            <person name="Land M."/>
            <person name="Hauser L."/>
            <person name="Brambilla E.M."/>
            <person name="Rohde M."/>
            <person name="Mwirichia R."/>
            <person name="Sikorski J."/>
            <person name="Tindall B.J."/>
            <person name="Goker M."/>
            <person name="Bristow J."/>
            <person name="Eisen J.A."/>
            <person name="Markowitz V."/>
            <person name="Hugenholtz P."/>
            <person name="Klenk H.P."/>
            <person name="Kyrpides N.C."/>
        </authorList>
    </citation>
    <scope>NUCLEOTIDE SEQUENCE [LARGE SCALE GENOMIC DNA]</scope>
    <source>
        <strain evidence="2">DSM 16823 / RW262 / RW262</strain>
    </source>
</reference>
<evidence type="ECO:0000313" key="1">
    <source>
        <dbReference type="EMBL" id="AEA43167.1"/>
    </source>
</evidence>
<accession>F2IB81</accession>
<dbReference type="Proteomes" id="UP000007463">
    <property type="component" value="Chromosome"/>
</dbReference>